<dbReference type="PANTHER" id="PTHR33121">
    <property type="entry name" value="CYCLIC DI-GMP PHOSPHODIESTERASE PDEF"/>
    <property type="match status" value="1"/>
</dbReference>
<dbReference type="InterPro" id="IPR003018">
    <property type="entry name" value="GAF"/>
</dbReference>
<feature type="domain" description="EAL" evidence="1">
    <location>
        <begin position="334"/>
        <end position="589"/>
    </location>
</feature>
<dbReference type="SUPFAM" id="SSF55781">
    <property type="entry name" value="GAF domain-like"/>
    <property type="match status" value="1"/>
</dbReference>
<organism evidence="3 4">
    <name type="scientific">Ferranicluibacter rubi</name>
    <dbReference type="NCBI Taxonomy" id="2715133"/>
    <lineage>
        <taxon>Bacteria</taxon>
        <taxon>Pseudomonadati</taxon>
        <taxon>Pseudomonadota</taxon>
        <taxon>Alphaproteobacteria</taxon>
        <taxon>Hyphomicrobiales</taxon>
        <taxon>Rhizobiaceae</taxon>
        <taxon>Ferranicluibacter</taxon>
    </lineage>
</organism>
<reference evidence="3" key="1">
    <citation type="submission" date="2020-03" db="EMBL/GenBank/DDBJ databases">
        <title>Ferranicluibacter endophyticum gen. nov., sp. nov., a new genus isolated from Rubus ulmifolius Schott. stem.</title>
        <authorList>
            <person name="Roca-Couso R."/>
            <person name="Flores-Felix J.D."/>
            <person name="Igual J.M."/>
            <person name="Rivas R."/>
        </authorList>
    </citation>
    <scope>NUCLEOTIDE SEQUENCE</scope>
    <source>
        <strain evidence="3">CRRU44</strain>
    </source>
</reference>
<dbReference type="Gene3D" id="3.30.450.40">
    <property type="match status" value="1"/>
</dbReference>
<dbReference type="SUPFAM" id="SSF55073">
    <property type="entry name" value="Nucleotide cyclase"/>
    <property type="match status" value="1"/>
</dbReference>
<keyword evidence="4" id="KW-1185">Reference proteome</keyword>
<dbReference type="InterPro" id="IPR050706">
    <property type="entry name" value="Cyclic-di-GMP_PDE-like"/>
</dbReference>
<dbReference type="NCBIfam" id="TIGR00254">
    <property type="entry name" value="GGDEF"/>
    <property type="match status" value="1"/>
</dbReference>
<dbReference type="Gene3D" id="3.20.20.450">
    <property type="entry name" value="EAL domain"/>
    <property type="match status" value="1"/>
</dbReference>
<dbReference type="PANTHER" id="PTHR33121:SF70">
    <property type="entry name" value="SIGNALING PROTEIN YKOW"/>
    <property type="match status" value="1"/>
</dbReference>
<protein>
    <submittedName>
        <fullName evidence="3">EAL domain-containing protein</fullName>
    </submittedName>
</protein>
<dbReference type="GO" id="GO:0071111">
    <property type="term" value="F:cyclic-guanylate-specific phosphodiesterase activity"/>
    <property type="evidence" value="ECO:0007669"/>
    <property type="project" value="InterPro"/>
</dbReference>
<dbReference type="CDD" id="cd01949">
    <property type="entry name" value="GGDEF"/>
    <property type="match status" value="1"/>
</dbReference>
<dbReference type="PROSITE" id="PS50887">
    <property type="entry name" value="GGDEF"/>
    <property type="match status" value="1"/>
</dbReference>
<evidence type="ECO:0000259" key="2">
    <source>
        <dbReference type="PROSITE" id="PS50887"/>
    </source>
</evidence>
<dbReference type="SMART" id="SM00065">
    <property type="entry name" value="GAF"/>
    <property type="match status" value="1"/>
</dbReference>
<dbReference type="SMART" id="SM00052">
    <property type="entry name" value="EAL"/>
    <property type="match status" value="1"/>
</dbReference>
<comment type="caution">
    <text evidence="3">The sequence shown here is derived from an EMBL/GenBank/DDBJ whole genome shotgun (WGS) entry which is preliminary data.</text>
</comment>
<dbReference type="SMART" id="SM00267">
    <property type="entry name" value="GGDEF"/>
    <property type="match status" value="1"/>
</dbReference>
<evidence type="ECO:0000259" key="1">
    <source>
        <dbReference type="PROSITE" id="PS50883"/>
    </source>
</evidence>
<dbReference type="InterPro" id="IPR043128">
    <property type="entry name" value="Rev_trsase/Diguanyl_cyclase"/>
</dbReference>
<dbReference type="InterPro" id="IPR000160">
    <property type="entry name" value="GGDEF_dom"/>
</dbReference>
<dbReference type="Pfam" id="PF01590">
    <property type="entry name" value="GAF"/>
    <property type="match status" value="1"/>
</dbReference>
<dbReference type="InterPro" id="IPR001633">
    <property type="entry name" value="EAL_dom"/>
</dbReference>
<dbReference type="Pfam" id="PF00990">
    <property type="entry name" value="GGDEF"/>
    <property type="match status" value="1"/>
</dbReference>
<sequence>MLIEVQNSILRMVAQGDDLEATLATLCRQLESLLPGTRTSILTLDSHGLLHPCAAPSLPKAYSAALDGILIGPSVGSCGSAAYLQRVVVVDDIESDPRWAAFKGLAEAAGFKACYSSPIFGSRGLVLGTFALYFDEARGPTALEQSVVEGCLPLCMIALERHERYLERERLAYTDALTGLTNRAKYNKDLKTVPCSGWSLVLIDIDNLKSVNDTFGHAAGDDLITAVAARIANAASTLRSYRIGGDEFAVIVDDTDIDPADLAECIGRKVSLPATCGEHTAFPTVTIGIAHSRAGLKVAEVRQNADIALYHAKEGMRGGVLIFNAALTTAISRRVEAIHKVAAALKDNRVEAWYQPIVRIDTGDIVGVEALARIRTLDGVIVPAAEFFEATKDAQVAAALTRRMIECIARDVGGWLRLGIPFQHVGINLSAADFSCTDLPESLESAFRQEGVPLHHAVLEVTESVYLGDRDRRVAKKIASLRASGLRVALDDFGTGFASLTHLITVPVDIIKIDKSFTDLLGPNDPGTSIVEGILHIAKCLGIRVVAEGIETREQAKLLLERGCVLGQGYYYSKALPPGQICELLRERGQRLDKVSALNDTLNRLRGQSGSNPERGVA</sequence>
<dbReference type="PROSITE" id="PS50883">
    <property type="entry name" value="EAL"/>
    <property type="match status" value="1"/>
</dbReference>
<name>A0AA43ZIM5_9HYPH</name>
<dbReference type="CDD" id="cd01948">
    <property type="entry name" value="EAL"/>
    <property type="match status" value="1"/>
</dbReference>
<proteinExistence type="predicted"/>
<dbReference type="EMBL" id="JAANCM010000016">
    <property type="protein sequence ID" value="NHT78568.1"/>
    <property type="molecule type" value="Genomic_DNA"/>
</dbReference>
<accession>A0AA43ZIM5</accession>
<dbReference type="AlphaFoldDB" id="A0AA43ZIM5"/>
<dbReference type="Pfam" id="PF00563">
    <property type="entry name" value="EAL"/>
    <property type="match status" value="1"/>
</dbReference>
<dbReference type="Gene3D" id="3.30.70.270">
    <property type="match status" value="1"/>
</dbReference>
<dbReference type="Proteomes" id="UP001155840">
    <property type="component" value="Unassembled WGS sequence"/>
</dbReference>
<dbReference type="InterPro" id="IPR029016">
    <property type="entry name" value="GAF-like_dom_sf"/>
</dbReference>
<evidence type="ECO:0000313" key="3">
    <source>
        <dbReference type="EMBL" id="NHT78568.1"/>
    </source>
</evidence>
<dbReference type="SUPFAM" id="SSF141868">
    <property type="entry name" value="EAL domain-like"/>
    <property type="match status" value="1"/>
</dbReference>
<dbReference type="InterPro" id="IPR029787">
    <property type="entry name" value="Nucleotide_cyclase"/>
</dbReference>
<dbReference type="InterPro" id="IPR035919">
    <property type="entry name" value="EAL_sf"/>
</dbReference>
<evidence type="ECO:0000313" key="4">
    <source>
        <dbReference type="Proteomes" id="UP001155840"/>
    </source>
</evidence>
<dbReference type="RefSeq" id="WP_167130812.1">
    <property type="nucleotide sequence ID" value="NZ_JAANCM010000016.1"/>
</dbReference>
<feature type="domain" description="GGDEF" evidence="2">
    <location>
        <begin position="196"/>
        <end position="325"/>
    </location>
</feature>
<gene>
    <name evidence="3" type="ORF">G8E10_22945</name>
</gene>